<keyword evidence="2" id="KW-0472">Membrane</keyword>
<feature type="transmembrane region" description="Helical" evidence="2">
    <location>
        <begin position="140"/>
        <end position="161"/>
    </location>
</feature>
<sequence>MANTPPPTNAQGTLPSPISTQHAEVSSATLSPVSQSPPPEPAPLSRPVLCVLAVVTLFPVGTLARLELLLFRLVLLVGVATMDHKVENRTIYFSGTFLATLIFWGFSWAEFGYLSTGGGVVLGVLAFYFTALHRRRIEDLGILGAPLLFLVSFCRRMLLLWTNVVCRKTPPPPPPYPPPYLGKPSA</sequence>
<dbReference type="Proteomes" id="UP001218218">
    <property type="component" value="Unassembled WGS sequence"/>
</dbReference>
<gene>
    <name evidence="3" type="ORF">DFH08DRAFT_842936</name>
</gene>
<evidence type="ECO:0000256" key="1">
    <source>
        <dbReference type="SAM" id="MobiDB-lite"/>
    </source>
</evidence>
<accession>A0AAD7AK21</accession>
<feature type="region of interest" description="Disordered" evidence="1">
    <location>
        <begin position="1"/>
        <end position="41"/>
    </location>
</feature>
<feature type="transmembrane region" description="Helical" evidence="2">
    <location>
        <begin position="113"/>
        <end position="133"/>
    </location>
</feature>
<name>A0AAD7AK21_9AGAR</name>
<reference evidence="3" key="1">
    <citation type="submission" date="2023-03" db="EMBL/GenBank/DDBJ databases">
        <title>Massive genome expansion in bonnet fungi (Mycena s.s.) driven by repeated elements and novel gene families across ecological guilds.</title>
        <authorList>
            <consortium name="Lawrence Berkeley National Laboratory"/>
            <person name="Harder C.B."/>
            <person name="Miyauchi S."/>
            <person name="Viragh M."/>
            <person name="Kuo A."/>
            <person name="Thoen E."/>
            <person name="Andreopoulos B."/>
            <person name="Lu D."/>
            <person name="Skrede I."/>
            <person name="Drula E."/>
            <person name="Henrissat B."/>
            <person name="Morin E."/>
            <person name="Kohler A."/>
            <person name="Barry K."/>
            <person name="LaButti K."/>
            <person name="Morin E."/>
            <person name="Salamov A."/>
            <person name="Lipzen A."/>
            <person name="Mereny Z."/>
            <person name="Hegedus B."/>
            <person name="Baldrian P."/>
            <person name="Stursova M."/>
            <person name="Weitz H."/>
            <person name="Taylor A."/>
            <person name="Grigoriev I.V."/>
            <person name="Nagy L.G."/>
            <person name="Martin F."/>
            <person name="Kauserud H."/>
        </authorList>
    </citation>
    <scope>NUCLEOTIDE SEQUENCE</scope>
    <source>
        <strain evidence="3">CBHHK002</strain>
    </source>
</reference>
<keyword evidence="4" id="KW-1185">Reference proteome</keyword>
<keyword evidence="2" id="KW-0812">Transmembrane</keyword>
<evidence type="ECO:0000313" key="4">
    <source>
        <dbReference type="Proteomes" id="UP001218218"/>
    </source>
</evidence>
<protein>
    <submittedName>
        <fullName evidence="3">Uncharacterized protein</fullName>
    </submittedName>
</protein>
<feature type="compositionally biased region" description="Polar residues" evidence="1">
    <location>
        <begin position="9"/>
        <end position="30"/>
    </location>
</feature>
<proteinExistence type="predicted"/>
<evidence type="ECO:0000313" key="3">
    <source>
        <dbReference type="EMBL" id="KAJ7361033.1"/>
    </source>
</evidence>
<keyword evidence="2" id="KW-1133">Transmembrane helix</keyword>
<dbReference type="EMBL" id="JARIHO010000005">
    <property type="protein sequence ID" value="KAJ7361033.1"/>
    <property type="molecule type" value="Genomic_DNA"/>
</dbReference>
<dbReference type="AlphaFoldDB" id="A0AAD7AK21"/>
<comment type="caution">
    <text evidence="3">The sequence shown here is derived from an EMBL/GenBank/DDBJ whole genome shotgun (WGS) entry which is preliminary data.</text>
</comment>
<organism evidence="3 4">
    <name type="scientific">Mycena albidolilacea</name>
    <dbReference type="NCBI Taxonomy" id="1033008"/>
    <lineage>
        <taxon>Eukaryota</taxon>
        <taxon>Fungi</taxon>
        <taxon>Dikarya</taxon>
        <taxon>Basidiomycota</taxon>
        <taxon>Agaricomycotina</taxon>
        <taxon>Agaricomycetes</taxon>
        <taxon>Agaricomycetidae</taxon>
        <taxon>Agaricales</taxon>
        <taxon>Marasmiineae</taxon>
        <taxon>Mycenaceae</taxon>
        <taxon>Mycena</taxon>
    </lineage>
</organism>
<evidence type="ECO:0000256" key="2">
    <source>
        <dbReference type="SAM" id="Phobius"/>
    </source>
</evidence>
<feature type="transmembrane region" description="Helical" evidence="2">
    <location>
        <begin position="51"/>
        <end position="78"/>
    </location>
</feature>
<feature type="transmembrane region" description="Helical" evidence="2">
    <location>
        <begin position="90"/>
        <end position="107"/>
    </location>
</feature>